<keyword evidence="13" id="KW-0648">Protein biosynthesis</keyword>
<dbReference type="GO" id="GO:0070063">
    <property type="term" value="F:RNA polymerase binding"/>
    <property type="evidence" value="ECO:0007669"/>
    <property type="project" value="InterPro"/>
</dbReference>
<dbReference type="InterPro" id="IPR022691">
    <property type="entry name" value="Tscrpt_elong_fac_GreA/B_N"/>
</dbReference>
<evidence type="ECO:0000256" key="9">
    <source>
        <dbReference type="RuleBase" id="RU000556"/>
    </source>
</evidence>
<gene>
    <name evidence="8" type="primary">greA</name>
    <name evidence="13" type="ORF">HMPREF9306_00698</name>
</gene>
<comment type="caution">
    <text evidence="13">The sequence shown here is derived from an EMBL/GenBank/DDBJ whole genome shotgun (WGS) entry which is preliminary data.</text>
</comment>
<evidence type="ECO:0000256" key="4">
    <source>
        <dbReference type="ARBA" id="ARBA00023125"/>
    </source>
</evidence>
<reference evidence="13 14" key="1">
    <citation type="submission" date="2013-04" db="EMBL/GenBank/DDBJ databases">
        <title>The Genome Sequence of Propionimicrobium lymphophilum ACS-093-V-SCH5.</title>
        <authorList>
            <consortium name="The Broad Institute Genomics Platform"/>
            <person name="Earl A."/>
            <person name="Ward D."/>
            <person name="Feldgarden M."/>
            <person name="Gevers D."/>
            <person name="Saerens B."/>
            <person name="Vaneechoutte M."/>
            <person name="Walker B."/>
            <person name="Young S."/>
            <person name="Zeng Q."/>
            <person name="Gargeya S."/>
            <person name="Fitzgerald M."/>
            <person name="Haas B."/>
            <person name="Abouelleil A."/>
            <person name="Allen A.W."/>
            <person name="Alvarado L."/>
            <person name="Arachchi H.M."/>
            <person name="Berlin A.M."/>
            <person name="Chapman S.B."/>
            <person name="Gainer-Dewar J."/>
            <person name="Goldberg J."/>
            <person name="Griggs A."/>
            <person name="Gujja S."/>
            <person name="Hansen M."/>
            <person name="Howarth C."/>
            <person name="Imamovic A."/>
            <person name="Ireland A."/>
            <person name="Larimer J."/>
            <person name="McCowan C."/>
            <person name="Murphy C."/>
            <person name="Pearson M."/>
            <person name="Poon T.W."/>
            <person name="Priest M."/>
            <person name="Roberts A."/>
            <person name="Saif S."/>
            <person name="Shea T."/>
            <person name="Sisk P."/>
            <person name="Sykes S."/>
            <person name="Wortman J."/>
            <person name="Nusbaum C."/>
            <person name="Birren B."/>
        </authorList>
    </citation>
    <scope>NUCLEOTIDE SEQUENCE [LARGE SCALE GENOMIC DNA]</scope>
    <source>
        <strain evidence="13 14">ACS-093-V-SCH5</strain>
    </source>
</reference>
<dbReference type="Gene3D" id="3.10.50.30">
    <property type="entry name" value="Transcription elongation factor, GreA/GreB, C-terminal domain"/>
    <property type="match status" value="1"/>
</dbReference>
<keyword evidence="3 8" id="KW-0805">Transcription regulation</keyword>
<dbReference type="PATRIC" id="fig|883161.3.peg.698"/>
<dbReference type="Proteomes" id="UP000014417">
    <property type="component" value="Unassembled WGS sequence"/>
</dbReference>
<evidence type="ECO:0000256" key="2">
    <source>
        <dbReference type="ARBA" id="ARBA00013729"/>
    </source>
</evidence>
<proteinExistence type="inferred from homology"/>
<evidence type="ECO:0000256" key="10">
    <source>
        <dbReference type="SAM" id="MobiDB-lite"/>
    </source>
</evidence>
<dbReference type="GO" id="GO:0003677">
    <property type="term" value="F:DNA binding"/>
    <property type="evidence" value="ECO:0007669"/>
    <property type="project" value="UniProtKB-UniRule"/>
</dbReference>
<dbReference type="Gene3D" id="1.10.287.180">
    <property type="entry name" value="Transcription elongation factor, GreA/GreB, N-terminal domain"/>
    <property type="match status" value="1"/>
</dbReference>
<dbReference type="SUPFAM" id="SSF46557">
    <property type="entry name" value="GreA transcript cleavage protein, N-terminal domain"/>
    <property type="match status" value="1"/>
</dbReference>
<evidence type="ECO:0000256" key="8">
    <source>
        <dbReference type="HAMAP-Rule" id="MF_00105"/>
    </source>
</evidence>
<evidence type="ECO:0000259" key="11">
    <source>
        <dbReference type="Pfam" id="PF01272"/>
    </source>
</evidence>
<dbReference type="STRING" id="883161.HMPREF9306_00698"/>
<dbReference type="RefSeq" id="WP_016455542.1">
    <property type="nucleotide sequence ID" value="NZ_KE150269.1"/>
</dbReference>
<dbReference type="GO" id="GO:0006354">
    <property type="term" value="P:DNA-templated transcription elongation"/>
    <property type="evidence" value="ECO:0007669"/>
    <property type="project" value="TreeGrafter"/>
</dbReference>
<keyword evidence="4 8" id="KW-0238">DNA-binding</keyword>
<dbReference type="GO" id="GO:0032784">
    <property type="term" value="P:regulation of DNA-templated transcription elongation"/>
    <property type="evidence" value="ECO:0007669"/>
    <property type="project" value="UniProtKB-UniRule"/>
</dbReference>
<dbReference type="InterPro" id="IPR028624">
    <property type="entry name" value="Tscrpt_elong_fac_GreA/B"/>
</dbReference>
<dbReference type="Pfam" id="PF01272">
    <property type="entry name" value="GreA_GreB"/>
    <property type="match status" value="1"/>
</dbReference>
<dbReference type="FunFam" id="1.10.287.180:FF:000001">
    <property type="entry name" value="Transcription elongation factor GreA"/>
    <property type="match status" value="1"/>
</dbReference>
<dbReference type="PIRSF" id="PIRSF006092">
    <property type="entry name" value="GreA_GreB"/>
    <property type="match status" value="1"/>
</dbReference>
<keyword evidence="14" id="KW-1185">Reference proteome</keyword>
<keyword evidence="5 8" id="KW-0804">Transcription</keyword>
<evidence type="ECO:0000259" key="12">
    <source>
        <dbReference type="Pfam" id="PF03449"/>
    </source>
</evidence>
<evidence type="ECO:0000256" key="7">
    <source>
        <dbReference type="ARBA" id="ARBA00030776"/>
    </source>
</evidence>
<evidence type="ECO:0000256" key="5">
    <source>
        <dbReference type="ARBA" id="ARBA00023163"/>
    </source>
</evidence>
<comment type="similarity">
    <text evidence="1 8 9">Belongs to the GreA/GreB family.</text>
</comment>
<evidence type="ECO:0000256" key="3">
    <source>
        <dbReference type="ARBA" id="ARBA00023015"/>
    </source>
</evidence>
<evidence type="ECO:0000256" key="1">
    <source>
        <dbReference type="ARBA" id="ARBA00008213"/>
    </source>
</evidence>
<dbReference type="OrthoDB" id="9797227at2"/>
<dbReference type="HOGENOM" id="CLU_101379_0_0_11"/>
<dbReference type="PANTHER" id="PTHR30437">
    <property type="entry name" value="TRANSCRIPTION ELONGATION FACTOR GREA"/>
    <property type="match status" value="1"/>
</dbReference>
<protein>
    <recommendedName>
        <fullName evidence="2 8">Transcription elongation factor GreA</fullName>
    </recommendedName>
    <alternativeName>
        <fullName evidence="7 8">Transcript cleavage factor GreA</fullName>
    </alternativeName>
</protein>
<dbReference type="InterPro" id="IPR036805">
    <property type="entry name" value="Tscrpt_elong_fac_GreA/B_N_sf"/>
</dbReference>
<keyword evidence="13" id="KW-0251">Elongation factor</keyword>
<dbReference type="PROSITE" id="PS00829">
    <property type="entry name" value="GREAB_1"/>
    <property type="match status" value="1"/>
</dbReference>
<dbReference type="Pfam" id="PF03449">
    <property type="entry name" value="GreA_GreB_N"/>
    <property type="match status" value="1"/>
</dbReference>
<feature type="domain" description="Transcription elongation factor GreA/GreB C-terminal" evidence="11">
    <location>
        <begin position="85"/>
        <end position="163"/>
    </location>
</feature>
<dbReference type="EMBL" id="AGZR01000005">
    <property type="protein sequence ID" value="EPD33167.1"/>
    <property type="molecule type" value="Genomic_DNA"/>
</dbReference>
<comment type="function">
    <text evidence="6 8 9">Necessary for efficient RNA polymerase transcription elongation past template-encoded arresting sites. The arresting sites in DNA have the property of trapping a certain fraction of elongating RNA polymerases that pass through, resulting in locked ternary complexes. Cleavage of the nascent transcript by cleavage factors such as GreA or GreB allows the resumption of elongation from the new 3'terminus. GreA releases sequences of 2 to 3 nucleotides.</text>
</comment>
<evidence type="ECO:0000256" key="6">
    <source>
        <dbReference type="ARBA" id="ARBA00024916"/>
    </source>
</evidence>
<dbReference type="InterPro" id="IPR018151">
    <property type="entry name" value="TF_GreA/GreB_CS"/>
</dbReference>
<dbReference type="PROSITE" id="PS00830">
    <property type="entry name" value="GREAB_2"/>
    <property type="match status" value="1"/>
</dbReference>
<dbReference type="GO" id="GO:0003746">
    <property type="term" value="F:translation elongation factor activity"/>
    <property type="evidence" value="ECO:0007669"/>
    <property type="project" value="UniProtKB-KW"/>
</dbReference>
<dbReference type="InterPro" id="IPR006359">
    <property type="entry name" value="Tscrpt_elong_fac_GreA"/>
</dbReference>
<accession>S2WKG0</accession>
<feature type="region of interest" description="Disordered" evidence="10">
    <location>
        <begin position="40"/>
        <end position="61"/>
    </location>
</feature>
<sequence>MSEESVIWLTQEAYDKLEEELTYLKEVGRPTVSAKIAAAREEGDLSENGGYHAAREEQGQQEGRIAQLEHMLRLAEVGEAPSNPDEAAVGTLVTVAYFGDEDDTDIFLLGSREMLGLDEDIDTQVFSPQSPLGAAVVGHSKGEEVSYKAPTGKTIEVTIVNVEPFEDK</sequence>
<feature type="domain" description="Transcription elongation factor GreA/GreB N-terminal" evidence="12">
    <location>
        <begin position="7"/>
        <end position="77"/>
    </location>
</feature>
<evidence type="ECO:0000313" key="13">
    <source>
        <dbReference type="EMBL" id="EPD33167.1"/>
    </source>
</evidence>
<dbReference type="NCBIfam" id="TIGR01462">
    <property type="entry name" value="greA"/>
    <property type="match status" value="1"/>
</dbReference>
<dbReference type="PANTHER" id="PTHR30437:SF4">
    <property type="entry name" value="TRANSCRIPTION ELONGATION FACTOR GREA"/>
    <property type="match status" value="1"/>
</dbReference>
<dbReference type="SUPFAM" id="SSF54534">
    <property type="entry name" value="FKBP-like"/>
    <property type="match status" value="1"/>
</dbReference>
<dbReference type="InterPro" id="IPR023459">
    <property type="entry name" value="Tscrpt_elong_fac_GreA/B_fam"/>
</dbReference>
<organism evidence="13 14">
    <name type="scientific">Propionimicrobium lymphophilum ACS-093-V-SCH5</name>
    <dbReference type="NCBI Taxonomy" id="883161"/>
    <lineage>
        <taxon>Bacteria</taxon>
        <taxon>Bacillati</taxon>
        <taxon>Actinomycetota</taxon>
        <taxon>Actinomycetes</taxon>
        <taxon>Propionibacteriales</taxon>
        <taxon>Propionibacteriaceae</taxon>
        <taxon>Propionimicrobium</taxon>
    </lineage>
</organism>
<dbReference type="AlphaFoldDB" id="S2WKG0"/>
<dbReference type="NCBIfam" id="NF001262">
    <property type="entry name" value="PRK00226.1-3"/>
    <property type="match status" value="1"/>
</dbReference>
<dbReference type="InterPro" id="IPR036953">
    <property type="entry name" value="GreA/GreB_C_sf"/>
</dbReference>
<name>S2WKG0_9ACTN</name>
<evidence type="ECO:0000313" key="14">
    <source>
        <dbReference type="Proteomes" id="UP000014417"/>
    </source>
</evidence>
<dbReference type="HAMAP" id="MF_00105">
    <property type="entry name" value="GreA_GreB"/>
    <property type="match status" value="1"/>
</dbReference>
<dbReference type="InterPro" id="IPR001437">
    <property type="entry name" value="Tscrpt_elong_fac_GreA/B_C"/>
</dbReference>